<dbReference type="InterPro" id="IPR011050">
    <property type="entry name" value="Pectin_lyase_fold/virulence"/>
</dbReference>
<sequence length="494" mass="55697">MSISQNRSANGNLLNLNTVSEGKMVRSDGIVVNNRGCDISDFIKVEPNAKYNISSEQRRGRDTFIYIAYYNSNRDFIKRVSARDRYSKSITVTAPTDAHYARLNMNGGRAYQHKRMFIKDGEVLPPQDFEGVYPDPNQDTIYFKNNYNTPEEALEDAARRGGANIIFPDGKYEVALKPRVPNIRLFGTGATYFYAKSRSAVLEVRERGNGFQATGIHFRGQTIKHADTNSPLATSIYCMWIWGKDCKFSNFTSEGAIYDSLYIRGDGQMNFEASDFKIGPSNRNCLTIASGLGIKLKSGVVRFKKHTYVYSTNPSRNDREPTYGGLYLADIEPPTSSLQWGNVLYENIEFINASNSSGGRRIIVQDNNRNNRNYLDITIRNCLMIKEGNHDGHAPYISLSSKSKQKTFRGITVEGGTYNNRIIMTSKYEKLLEDCTFQNIKLDNTISFGWLIILGEDCIARNINTKTNIKVASFKVDPSTNVIVQNVTGNKNYS</sequence>
<protein>
    <submittedName>
        <fullName evidence="1">Uncharacterized protein</fullName>
    </submittedName>
</protein>
<proteinExistence type="predicted"/>
<accession>A0ABU9X8A9</accession>
<dbReference type="SUPFAM" id="SSF51126">
    <property type="entry name" value="Pectin lyase-like"/>
    <property type="match status" value="1"/>
</dbReference>
<dbReference type="Gene3D" id="2.160.20.10">
    <property type="entry name" value="Single-stranded right-handed beta-helix, Pectin lyase-like"/>
    <property type="match status" value="1"/>
</dbReference>
<gene>
    <name evidence="1" type="ORF">AAIR29_08295</name>
</gene>
<organism evidence="1 2">
    <name type="scientific">Psychrobacter saeujeotis</name>
    <dbReference type="NCBI Taxonomy" id="3143436"/>
    <lineage>
        <taxon>Bacteria</taxon>
        <taxon>Pseudomonadati</taxon>
        <taxon>Pseudomonadota</taxon>
        <taxon>Gammaproteobacteria</taxon>
        <taxon>Moraxellales</taxon>
        <taxon>Moraxellaceae</taxon>
        <taxon>Psychrobacter</taxon>
    </lineage>
</organism>
<keyword evidence="2" id="KW-1185">Reference proteome</keyword>
<comment type="caution">
    <text evidence="1">The sequence shown here is derived from an EMBL/GenBank/DDBJ whole genome shotgun (WGS) entry which is preliminary data.</text>
</comment>
<dbReference type="InterPro" id="IPR012334">
    <property type="entry name" value="Pectin_lyas_fold"/>
</dbReference>
<dbReference type="RefSeq" id="WP_299219042.1">
    <property type="nucleotide sequence ID" value="NZ_JBDGHN010000002.1"/>
</dbReference>
<reference evidence="1 2" key="1">
    <citation type="submission" date="2024-05" db="EMBL/GenBank/DDBJ databases">
        <authorList>
            <person name="Kim H.-Y."/>
            <person name="Kim E."/>
            <person name="Cai Y."/>
            <person name="Yang S.-M."/>
            <person name="Lee W."/>
        </authorList>
    </citation>
    <scope>NUCLEOTIDE SEQUENCE [LARGE SCALE GENOMIC DNA]</scope>
    <source>
        <strain evidence="1 2">FBL11</strain>
    </source>
</reference>
<evidence type="ECO:0000313" key="2">
    <source>
        <dbReference type="Proteomes" id="UP001461960"/>
    </source>
</evidence>
<dbReference type="Proteomes" id="UP001461960">
    <property type="component" value="Unassembled WGS sequence"/>
</dbReference>
<dbReference type="EMBL" id="JBDGHN010000002">
    <property type="protein sequence ID" value="MEN2751631.1"/>
    <property type="molecule type" value="Genomic_DNA"/>
</dbReference>
<evidence type="ECO:0000313" key="1">
    <source>
        <dbReference type="EMBL" id="MEN2751631.1"/>
    </source>
</evidence>
<name>A0ABU9X8A9_9GAMM</name>